<dbReference type="EMBL" id="UINC01027546">
    <property type="protein sequence ID" value="SVB06966.1"/>
    <property type="molecule type" value="Genomic_DNA"/>
</dbReference>
<accession>A0A382AZH5</accession>
<sequence>MENGISKTSKAILQRKGGIKWERRSSRWLDKGLLISTVSDTMWDKVGGLKGALYQ</sequence>
<reference evidence="1" key="1">
    <citation type="submission" date="2018-05" db="EMBL/GenBank/DDBJ databases">
        <authorList>
            <person name="Lanie J.A."/>
            <person name="Ng W.-L."/>
            <person name="Kazmierczak K.M."/>
            <person name="Andrzejewski T.M."/>
            <person name="Davidsen T.M."/>
            <person name="Wayne K.J."/>
            <person name="Tettelin H."/>
            <person name="Glass J.I."/>
            <person name="Rusch D."/>
            <person name="Podicherti R."/>
            <person name="Tsui H.-C.T."/>
            <person name="Winkler M.E."/>
        </authorList>
    </citation>
    <scope>NUCLEOTIDE SEQUENCE</scope>
</reference>
<evidence type="ECO:0000313" key="1">
    <source>
        <dbReference type="EMBL" id="SVB06966.1"/>
    </source>
</evidence>
<name>A0A382AZH5_9ZZZZ</name>
<gene>
    <name evidence="1" type="ORF">METZ01_LOCUS159820</name>
</gene>
<proteinExistence type="predicted"/>
<protein>
    <submittedName>
        <fullName evidence="1">Uncharacterized protein</fullName>
    </submittedName>
</protein>
<dbReference type="AlphaFoldDB" id="A0A382AZH5"/>
<organism evidence="1">
    <name type="scientific">marine metagenome</name>
    <dbReference type="NCBI Taxonomy" id="408172"/>
    <lineage>
        <taxon>unclassified sequences</taxon>
        <taxon>metagenomes</taxon>
        <taxon>ecological metagenomes</taxon>
    </lineage>
</organism>